<evidence type="ECO:0000256" key="8">
    <source>
        <dbReference type="ARBA" id="ARBA00022989"/>
    </source>
</evidence>
<dbReference type="Pfam" id="PF13733">
    <property type="entry name" value="Glyco_transf_7N"/>
    <property type="match status" value="1"/>
</dbReference>
<dbReference type="Gene3D" id="3.90.550.10">
    <property type="entry name" value="Spore Coat Polysaccharide Biosynthesis Protein SpsA, Chain A"/>
    <property type="match status" value="1"/>
</dbReference>
<dbReference type="PANTHER" id="PTHR19300">
    <property type="entry name" value="BETA-1,4-GALACTOSYLTRANSFERASE"/>
    <property type="match status" value="1"/>
</dbReference>
<feature type="compositionally biased region" description="Low complexity" evidence="12">
    <location>
        <begin position="194"/>
        <end position="210"/>
    </location>
</feature>
<feature type="domain" description="Galactosyltransferase C-terminal" evidence="13">
    <location>
        <begin position="91"/>
        <end position="146"/>
    </location>
</feature>
<comment type="pathway">
    <text evidence="2 11">Protein modification; protein glycosylation.</text>
</comment>
<dbReference type="PANTHER" id="PTHR19300:SF57">
    <property type="entry name" value="BETA-1,4-N-ACETYLGALACTOSAMINYLTRANSFERASE"/>
    <property type="match status" value="1"/>
</dbReference>
<comment type="similarity">
    <text evidence="3 11">Belongs to the glycosyltransferase 7 family.</text>
</comment>
<reference evidence="15" key="1">
    <citation type="journal article" date="2019" name="bioRxiv">
        <title>The Genome of the Zebra Mussel, Dreissena polymorpha: A Resource for Invasive Species Research.</title>
        <authorList>
            <person name="McCartney M.A."/>
            <person name="Auch B."/>
            <person name="Kono T."/>
            <person name="Mallez S."/>
            <person name="Zhang Y."/>
            <person name="Obille A."/>
            <person name="Becker A."/>
            <person name="Abrahante J.E."/>
            <person name="Garbe J."/>
            <person name="Badalamenti J.P."/>
            <person name="Herman A."/>
            <person name="Mangelson H."/>
            <person name="Liachko I."/>
            <person name="Sullivan S."/>
            <person name="Sone E.D."/>
            <person name="Koren S."/>
            <person name="Silverstein K.A.T."/>
            <person name="Beckman K.B."/>
            <person name="Gohl D.M."/>
        </authorList>
    </citation>
    <scope>NUCLEOTIDE SEQUENCE</scope>
    <source>
        <strain evidence="15">Duluth1</strain>
        <tissue evidence="15">Whole animal</tissue>
    </source>
</reference>
<comment type="subcellular location">
    <subcellularLocation>
        <location evidence="1">Membrane</location>
        <topology evidence="1">Single-pass type II membrane protein</topology>
    </subcellularLocation>
</comment>
<dbReference type="EMBL" id="JAIWYP010000001">
    <property type="protein sequence ID" value="KAH3876648.1"/>
    <property type="molecule type" value="Genomic_DNA"/>
</dbReference>
<dbReference type="GO" id="GO:0008378">
    <property type="term" value="F:galactosyltransferase activity"/>
    <property type="evidence" value="ECO:0007669"/>
    <property type="project" value="TreeGrafter"/>
</dbReference>
<evidence type="ECO:0000256" key="6">
    <source>
        <dbReference type="ARBA" id="ARBA00022692"/>
    </source>
</evidence>
<organism evidence="15 16">
    <name type="scientific">Dreissena polymorpha</name>
    <name type="common">Zebra mussel</name>
    <name type="synonym">Mytilus polymorpha</name>
    <dbReference type="NCBI Taxonomy" id="45954"/>
    <lineage>
        <taxon>Eukaryota</taxon>
        <taxon>Metazoa</taxon>
        <taxon>Spiralia</taxon>
        <taxon>Lophotrochozoa</taxon>
        <taxon>Mollusca</taxon>
        <taxon>Bivalvia</taxon>
        <taxon>Autobranchia</taxon>
        <taxon>Heteroconchia</taxon>
        <taxon>Euheterodonta</taxon>
        <taxon>Imparidentia</taxon>
        <taxon>Neoheterodontei</taxon>
        <taxon>Myida</taxon>
        <taxon>Dreissenoidea</taxon>
        <taxon>Dreissenidae</taxon>
        <taxon>Dreissena</taxon>
    </lineage>
</organism>
<protein>
    <recommendedName>
        <fullName evidence="11">Beta-1,4-galactosyltransferase</fullName>
        <ecNumber evidence="11">2.4.1.-</ecNumber>
    </recommendedName>
</protein>
<keyword evidence="9" id="KW-0472">Membrane</keyword>
<evidence type="ECO:0000259" key="13">
    <source>
        <dbReference type="Pfam" id="PF02709"/>
    </source>
</evidence>
<dbReference type="InterPro" id="IPR029044">
    <property type="entry name" value="Nucleotide-diphossugar_trans"/>
</dbReference>
<evidence type="ECO:0000259" key="14">
    <source>
        <dbReference type="Pfam" id="PF13733"/>
    </source>
</evidence>
<dbReference type="GO" id="GO:0005794">
    <property type="term" value="C:Golgi apparatus"/>
    <property type="evidence" value="ECO:0007669"/>
    <property type="project" value="TreeGrafter"/>
</dbReference>
<dbReference type="PRINTS" id="PR02050">
    <property type="entry name" value="B14GALTRFASE"/>
</dbReference>
<evidence type="ECO:0000256" key="5">
    <source>
        <dbReference type="ARBA" id="ARBA00022679"/>
    </source>
</evidence>
<keyword evidence="6" id="KW-0812">Transmembrane</keyword>
<feature type="domain" description="Galactosyltransferase N-terminal" evidence="14">
    <location>
        <begin position="2"/>
        <end position="86"/>
    </location>
</feature>
<proteinExistence type="inferred from homology"/>
<dbReference type="InterPro" id="IPR027791">
    <property type="entry name" value="Galactosyl_T_C"/>
</dbReference>
<reference evidence="15" key="2">
    <citation type="submission" date="2020-11" db="EMBL/GenBank/DDBJ databases">
        <authorList>
            <person name="McCartney M.A."/>
            <person name="Auch B."/>
            <person name="Kono T."/>
            <person name="Mallez S."/>
            <person name="Becker A."/>
            <person name="Gohl D.M."/>
            <person name="Silverstein K.A.T."/>
            <person name="Koren S."/>
            <person name="Bechman K.B."/>
            <person name="Herman A."/>
            <person name="Abrahante J.E."/>
            <person name="Garbe J."/>
        </authorList>
    </citation>
    <scope>NUCLEOTIDE SEQUENCE</scope>
    <source>
        <strain evidence="15">Duluth1</strain>
        <tissue evidence="15">Whole animal</tissue>
    </source>
</reference>
<keyword evidence="7 11" id="KW-0735">Signal-anchor</keyword>
<keyword evidence="8" id="KW-1133">Transmembrane helix</keyword>
<name>A0A9D4MGS6_DREPO</name>
<dbReference type="SUPFAM" id="SSF53448">
    <property type="entry name" value="Nucleotide-diphospho-sugar transferases"/>
    <property type="match status" value="1"/>
</dbReference>
<evidence type="ECO:0000256" key="1">
    <source>
        <dbReference type="ARBA" id="ARBA00004606"/>
    </source>
</evidence>
<evidence type="ECO:0000256" key="10">
    <source>
        <dbReference type="ARBA" id="ARBA00023180"/>
    </source>
</evidence>
<keyword evidence="4 11" id="KW-0328">Glycosyltransferase</keyword>
<evidence type="ECO:0000256" key="9">
    <source>
        <dbReference type="ARBA" id="ARBA00023136"/>
    </source>
</evidence>
<evidence type="ECO:0000313" key="15">
    <source>
        <dbReference type="EMBL" id="KAH3876648.1"/>
    </source>
</evidence>
<dbReference type="GO" id="GO:0005975">
    <property type="term" value="P:carbohydrate metabolic process"/>
    <property type="evidence" value="ECO:0007669"/>
    <property type="project" value="InterPro"/>
</dbReference>
<accession>A0A9D4MGS6</accession>
<comment type="function">
    <text evidence="11">Catalyses the transfer of galactose onto proteins or lipids.</text>
</comment>
<feature type="region of interest" description="Disordered" evidence="12">
    <location>
        <begin position="192"/>
        <end position="214"/>
    </location>
</feature>
<evidence type="ECO:0000256" key="4">
    <source>
        <dbReference type="ARBA" id="ARBA00022676"/>
    </source>
</evidence>
<keyword evidence="16" id="KW-1185">Reference proteome</keyword>
<gene>
    <name evidence="15" type="ORF">DPMN_000496</name>
</gene>
<dbReference type="InterPro" id="IPR003859">
    <property type="entry name" value="Galactosyl_T"/>
</dbReference>
<dbReference type="InterPro" id="IPR027995">
    <property type="entry name" value="Galactosyl_T_N"/>
</dbReference>
<evidence type="ECO:0000256" key="3">
    <source>
        <dbReference type="ARBA" id="ARBA00005735"/>
    </source>
</evidence>
<comment type="caution">
    <text evidence="15">The sequence shown here is derived from an EMBL/GenBank/DDBJ whole genome shotgun (WGS) entry which is preliminary data.</text>
</comment>
<dbReference type="Pfam" id="PF02709">
    <property type="entry name" value="Glyco_transf_7C"/>
    <property type="match status" value="1"/>
</dbReference>
<evidence type="ECO:0000313" key="16">
    <source>
        <dbReference type="Proteomes" id="UP000828390"/>
    </source>
</evidence>
<keyword evidence="5 11" id="KW-0808">Transferase</keyword>
<evidence type="ECO:0000256" key="11">
    <source>
        <dbReference type="RuleBase" id="RU368121"/>
    </source>
</evidence>
<dbReference type="Proteomes" id="UP000828390">
    <property type="component" value="Unassembled WGS sequence"/>
</dbReference>
<evidence type="ECO:0000256" key="7">
    <source>
        <dbReference type="ARBA" id="ARBA00022968"/>
    </source>
</evidence>
<evidence type="ECO:0000256" key="12">
    <source>
        <dbReference type="SAM" id="MobiDB-lite"/>
    </source>
</evidence>
<sequence>MVALVVPYRNRPSQLPIFISRIFPFLQRQRVDFRMFLIEQDPSGAFNRAKLFNVGYNESSKYGDFDCFIFHDVDLIPENDTTTSYCMQYRVLAMNETVFQLVNGFSNLYLGWGGEDDDMSVRILENGFKVRRPPLGAGRYKMIRHQKEIPSQMRFKLLEEAKTRMATEGLNSLQYNLPRKIAFLITGKDRQRWRGTGNNRDGTGNNRDGTVAPPGPIHTPAELRQRPGEGHTVSAGGVTVYRDLPGRYRLSPGLNRGTTGDNRGYAGTLPAFIGALPATTGALWGFTGINRSQSGLTGILPVC</sequence>
<evidence type="ECO:0000256" key="2">
    <source>
        <dbReference type="ARBA" id="ARBA00004922"/>
    </source>
</evidence>
<dbReference type="GO" id="GO:0016020">
    <property type="term" value="C:membrane"/>
    <property type="evidence" value="ECO:0007669"/>
    <property type="project" value="UniProtKB-SubCell"/>
</dbReference>
<keyword evidence="10 11" id="KW-0325">Glycoprotein</keyword>
<dbReference type="AlphaFoldDB" id="A0A9D4MGS6"/>
<dbReference type="EC" id="2.4.1.-" evidence="11"/>